<dbReference type="Proteomes" id="UP000183810">
    <property type="component" value="Chromosome"/>
</dbReference>
<sequence>MIDLTTRAQLILLARTLHVHPQRLHHLRYLGAERLHELQQQISGVLFDQHTPVFRRISALVPVIPLSISIPLVQRLVPPMMTGRAAGAVGLEHPGKAVETLALLDPAYAADCAPYLDPRAIEQLAEVAPTGPVVDIVNELLRRRDYVTAGPFLSFATTELITAVEAGVHDDAGLIHTAAYSYDAAVLSAVVRQLLDGPHRRIPRMTQTVLAGPPALQHAALSVFSRCTPDVISRVGDVLFGNAPPADVANLVGNALTVGAGGEFLTIAGHLTPLGLWTLVGNPVFEHPDVGTGLVTALDRRDDAGSWSGLFTLMSRMDEQVRSEVGYALATLSDTAVAALPARATETSCWPALLDLVAMSGPDAQARFGAIWSRLGPERRAHLHRCIAEHRYDARLAEITALVAPVAVDELFFQRRRRQRYRSG</sequence>
<reference evidence="1" key="1">
    <citation type="submission" date="2016-11" db="EMBL/GenBank/DDBJ databases">
        <authorList>
            <person name="Jaros S."/>
            <person name="Januszkiewicz K."/>
            <person name="Wedrychowicz H."/>
        </authorList>
    </citation>
    <scope>NUCLEOTIDE SEQUENCE [LARGE SCALE GENOMIC DNA]</scope>
    <source>
        <strain evidence="1">Y48</strain>
    </source>
</reference>
<dbReference type="KEGG" id="nsl:BOX37_22125"/>
<proteinExistence type="predicted"/>
<dbReference type="AlphaFoldDB" id="A0A1J0VVZ9"/>
<dbReference type="RefSeq" id="WP_071929361.1">
    <property type="nucleotide sequence ID" value="NZ_CP018082.1"/>
</dbReference>
<keyword evidence="2" id="KW-1185">Reference proteome</keyword>
<accession>A0A1J0VVZ9</accession>
<gene>
    <name evidence="1" type="ORF">BOX37_22125</name>
</gene>
<evidence type="ECO:0000313" key="2">
    <source>
        <dbReference type="Proteomes" id="UP000183810"/>
    </source>
</evidence>
<protein>
    <submittedName>
        <fullName evidence="1">Uncharacterized protein</fullName>
    </submittedName>
</protein>
<evidence type="ECO:0000313" key="1">
    <source>
        <dbReference type="EMBL" id="APE36177.1"/>
    </source>
</evidence>
<dbReference type="EMBL" id="CP018082">
    <property type="protein sequence ID" value="APE36177.1"/>
    <property type="molecule type" value="Genomic_DNA"/>
</dbReference>
<name>A0A1J0VVZ9_9NOCA</name>
<organism evidence="1 2">
    <name type="scientific">Nocardia mangyaensis</name>
    <dbReference type="NCBI Taxonomy" id="2213200"/>
    <lineage>
        <taxon>Bacteria</taxon>
        <taxon>Bacillati</taxon>
        <taxon>Actinomycetota</taxon>
        <taxon>Actinomycetes</taxon>
        <taxon>Mycobacteriales</taxon>
        <taxon>Nocardiaceae</taxon>
        <taxon>Nocardia</taxon>
    </lineage>
</organism>